<organism evidence="3 4">
    <name type="scientific">Selenomonas timonae</name>
    <dbReference type="NCBI Taxonomy" id="2754044"/>
    <lineage>
        <taxon>Bacteria</taxon>
        <taxon>Bacillati</taxon>
        <taxon>Bacillota</taxon>
        <taxon>Negativicutes</taxon>
        <taxon>Selenomonadales</taxon>
        <taxon>Selenomonadaceae</taxon>
        <taxon>Selenomonas</taxon>
    </lineage>
</organism>
<dbReference type="RefSeq" id="WP_185979644.1">
    <property type="nucleotide sequence ID" value="NZ_CP060204.1"/>
</dbReference>
<dbReference type="PANTHER" id="PTHR30535">
    <property type="entry name" value="VITAMIN B12-BINDING PROTEIN"/>
    <property type="match status" value="1"/>
</dbReference>
<dbReference type="KEGG" id="stim:H1B31_05755"/>
<accession>A0A7G7VH32</accession>
<dbReference type="SUPFAM" id="SSF53807">
    <property type="entry name" value="Helical backbone' metal receptor"/>
    <property type="match status" value="1"/>
</dbReference>
<sequence>MRKFGIIAAILCLASAALFLLWPHGQAPPEETELTVTDSTGRSVTLPAHPQRVVILNPSNLDLYVAAGGAENIVGKPTSQVFSETVKEKTADAEEVGIIHQPDIEKILALHPDLVIGTNVPFHTGLVETLSNAGVPLYIRALDDVPSLFGALELYGKLSGHEEDAQTQIAAIQQKLDSVKKKTEGRMPPKNLLVFGAPDSFNMGTSKCFTGGLIEMLGGGNIADHADGDGAYLPLSMEFVARENPAVIFVIVHGPAETLEPKMRRDLQESEAWADVDAVKNGRVYVLPYDLFAVNPGIRAADALQTLADIMYPASQ</sequence>
<name>A0A7G7VH32_9FIRM</name>
<evidence type="ECO:0000256" key="1">
    <source>
        <dbReference type="ARBA" id="ARBA00008814"/>
    </source>
</evidence>
<gene>
    <name evidence="3" type="ORF">H1B31_05755</name>
</gene>
<dbReference type="AlphaFoldDB" id="A0A7G7VH32"/>
<dbReference type="Gene3D" id="3.40.50.1980">
    <property type="entry name" value="Nitrogenase molybdenum iron protein domain"/>
    <property type="match status" value="2"/>
</dbReference>
<dbReference type="Proteomes" id="UP000515480">
    <property type="component" value="Chromosome"/>
</dbReference>
<keyword evidence="4" id="KW-1185">Reference proteome</keyword>
<dbReference type="PANTHER" id="PTHR30535:SF34">
    <property type="entry name" value="MOLYBDATE-BINDING PROTEIN MOLA"/>
    <property type="match status" value="1"/>
</dbReference>
<protein>
    <submittedName>
        <fullName evidence="3">ABC transporter substrate-binding protein</fullName>
    </submittedName>
</protein>
<comment type="similarity">
    <text evidence="1">Belongs to the bacterial solute-binding protein 8 family.</text>
</comment>
<evidence type="ECO:0000259" key="2">
    <source>
        <dbReference type="PROSITE" id="PS50983"/>
    </source>
</evidence>
<feature type="domain" description="Fe/B12 periplasmic-binding" evidence="2">
    <location>
        <begin position="52"/>
        <end position="315"/>
    </location>
</feature>
<dbReference type="InterPro" id="IPR050902">
    <property type="entry name" value="ABC_Transporter_SBP"/>
</dbReference>
<dbReference type="Pfam" id="PF01497">
    <property type="entry name" value="Peripla_BP_2"/>
    <property type="match status" value="1"/>
</dbReference>
<dbReference type="EMBL" id="CP060204">
    <property type="protein sequence ID" value="QNH53425.1"/>
    <property type="molecule type" value="Genomic_DNA"/>
</dbReference>
<dbReference type="GO" id="GO:0071281">
    <property type="term" value="P:cellular response to iron ion"/>
    <property type="evidence" value="ECO:0007669"/>
    <property type="project" value="TreeGrafter"/>
</dbReference>
<dbReference type="PROSITE" id="PS50983">
    <property type="entry name" value="FE_B12_PBP"/>
    <property type="match status" value="1"/>
</dbReference>
<reference evidence="3 4" key="1">
    <citation type="submission" date="2020-07" db="EMBL/GenBank/DDBJ databases">
        <title>Complete genome and description of Selenomonas timonensis sp. nov., a new bacterium isolated from a gingivitis subject.</title>
        <authorList>
            <person name="Antezack A."/>
        </authorList>
    </citation>
    <scope>NUCLEOTIDE SEQUENCE [LARGE SCALE GENOMIC DNA]</scope>
    <source>
        <strain evidence="3 4">Marseille-Q3039</strain>
    </source>
</reference>
<proteinExistence type="inferred from homology"/>
<evidence type="ECO:0000313" key="4">
    <source>
        <dbReference type="Proteomes" id="UP000515480"/>
    </source>
</evidence>
<dbReference type="InterPro" id="IPR002491">
    <property type="entry name" value="ABC_transptr_periplasmic_BD"/>
</dbReference>
<evidence type="ECO:0000313" key="3">
    <source>
        <dbReference type="EMBL" id="QNH53425.1"/>
    </source>
</evidence>